<keyword evidence="2" id="KW-0689">Ribosomal protein</keyword>
<evidence type="ECO:0000313" key="2">
    <source>
        <dbReference type="EMBL" id="MBB6334545.1"/>
    </source>
</evidence>
<dbReference type="GO" id="GO:0005840">
    <property type="term" value="C:ribosome"/>
    <property type="evidence" value="ECO:0007669"/>
    <property type="project" value="UniProtKB-KW"/>
</dbReference>
<organism evidence="2 3">
    <name type="scientific">Schaalia hyovaginalis</name>
    <dbReference type="NCBI Taxonomy" id="29316"/>
    <lineage>
        <taxon>Bacteria</taxon>
        <taxon>Bacillati</taxon>
        <taxon>Actinomycetota</taxon>
        <taxon>Actinomycetes</taxon>
        <taxon>Actinomycetales</taxon>
        <taxon>Actinomycetaceae</taxon>
        <taxon>Schaalia</taxon>
    </lineage>
</organism>
<feature type="region of interest" description="Disordered" evidence="1">
    <location>
        <begin position="1"/>
        <end position="20"/>
    </location>
</feature>
<dbReference type="AlphaFoldDB" id="A0A923E4Q4"/>
<evidence type="ECO:0000313" key="3">
    <source>
        <dbReference type="Proteomes" id="UP000617426"/>
    </source>
</evidence>
<dbReference type="EMBL" id="JACHMK010000001">
    <property type="protein sequence ID" value="MBB6334545.1"/>
    <property type="molecule type" value="Genomic_DNA"/>
</dbReference>
<proteinExistence type="predicted"/>
<dbReference type="Proteomes" id="UP000617426">
    <property type="component" value="Unassembled WGS sequence"/>
</dbReference>
<accession>A0A923E4Q4</accession>
<dbReference type="RefSeq" id="WP_246429989.1">
    <property type="nucleotide sequence ID" value="NZ_JACHMK010000001.1"/>
</dbReference>
<dbReference type="Gene3D" id="3.40.630.30">
    <property type="match status" value="1"/>
</dbReference>
<keyword evidence="3" id="KW-1185">Reference proteome</keyword>
<protein>
    <submittedName>
        <fullName evidence="2">Ribosomal protein S18 acetylase RimI-like enzyme</fullName>
    </submittedName>
</protein>
<sequence>MTGIGSAANDPRSTGHSPLRAQVPLPVAHHGIVWTELDSTGLHRLSALIARIEAQDNPPYRTSHAEVVEMLEENRSWRGLAGYATRGIAAGRMVAWAQVVLRNPGGVECMCQGGVDPAFRRIGLGGAVVEWQEAMSRAMLSELDYEGPAQIAMQVEPGQSDLEEQLRLRGFHWARTYYELRADLAKIPPAPDLGRYLTIEPWGQEWEEPARRASNLLSEIEWGRPPLTEEQWLMGRSAFEPDWSFVLVDRRGDRPHVLGFLIASKYVQDWAALGWKEGYIDQMGVLESARSTRGVDALIIASMGAMAEDGMERIGAGLGSANHSGALAVYDNLGFATVGQTRLYAMEV</sequence>
<name>A0A923E4Q4_9ACTO</name>
<evidence type="ECO:0000256" key="1">
    <source>
        <dbReference type="SAM" id="MobiDB-lite"/>
    </source>
</evidence>
<dbReference type="InterPro" id="IPR016181">
    <property type="entry name" value="Acyl_CoA_acyltransferase"/>
</dbReference>
<keyword evidence="2" id="KW-0687">Ribonucleoprotein</keyword>
<comment type="caution">
    <text evidence="2">The sequence shown here is derived from an EMBL/GenBank/DDBJ whole genome shotgun (WGS) entry which is preliminary data.</text>
</comment>
<reference evidence="2" key="1">
    <citation type="submission" date="2020-08" db="EMBL/GenBank/DDBJ databases">
        <title>Sequencing the genomes of 1000 actinobacteria strains.</title>
        <authorList>
            <person name="Klenk H.-P."/>
        </authorList>
    </citation>
    <scope>NUCLEOTIDE SEQUENCE</scope>
    <source>
        <strain evidence="2">DSM 10695</strain>
    </source>
</reference>
<dbReference type="SUPFAM" id="SSF55729">
    <property type="entry name" value="Acyl-CoA N-acyltransferases (Nat)"/>
    <property type="match status" value="1"/>
</dbReference>
<gene>
    <name evidence="2" type="ORF">HD592_001110</name>
</gene>